<evidence type="ECO:0000313" key="2">
    <source>
        <dbReference type="EMBL" id="MXO71071.1"/>
    </source>
</evidence>
<proteinExistence type="predicted"/>
<name>A0A844YW64_9SPHN</name>
<dbReference type="CDD" id="cd05271">
    <property type="entry name" value="NDUFA9_like_SDR_a"/>
    <property type="match status" value="1"/>
</dbReference>
<keyword evidence="3" id="KW-1185">Reference proteome</keyword>
<dbReference type="Gene3D" id="3.40.50.720">
    <property type="entry name" value="NAD(P)-binding Rossmann-like Domain"/>
    <property type="match status" value="1"/>
</dbReference>
<comment type="caution">
    <text evidence="2">The sequence shown here is derived from an EMBL/GenBank/DDBJ whole genome shotgun (WGS) entry which is preliminary data.</text>
</comment>
<dbReference type="Proteomes" id="UP000466966">
    <property type="component" value="Unassembled WGS sequence"/>
</dbReference>
<gene>
    <name evidence="2" type="ORF">GRI99_05400</name>
</gene>
<dbReference type="Pfam" id="PF13460">
    <property type="entry name" value="NAD_binding_10"/>
    <property type="match status" value="1"/>
</dbReference>
<dbReference type="InterPro" id="IPR016040">
    <property type="entry name" value="NAD(P)-bd_dom"/>
</dbReference>
<evidence type="ECO:0000313" key="3">
    <source>
        <dbReference type="Proteomes" id="UP000466966"/>
    </source>
</evidence>
<dbReference type="EMBL" id="WTYV01000002">
    <property type="protein sequence ID" value="MXO71071.1"/>
    <property type="molecule type" value="Genomic_DNA"/>
</dbReference>
<dbReference type="RefSeq" id="WP_160771024.1">
    <property type="nucleotide sequence ID" value="NZ_WTYV01000002.1"/>
</dbReference>
<feature type="domain" description="Ketoreductase" evidence="1">
    <location>
        <begin position="8"/>
        <end position="158"/>
    </location>
</feature>
<dbReference type="AlphaFoldDB" id="A0A844YW64"/>
<dbReference type="InterPro" id="IPR051207">
    <property type="entry name" value="ComplexI_NDUFA9_subunit"/>
</dbReference>
<sequence>MGKQLDGKLVVLVGGSGFVGRHLAQDLLARGARLRIAARHPEKAFAVKPLANLGQMQAVRCDVTRPDSLRAAIAGADAVVYLAGTFGAGQKQVQGDGPRIAAEAAAAAGAEAFVLVSSLSADAGSEGGYASSKAAGEEGARQAFPQATIMRPSVIFGQDDQFVTMFAGLVSSMPALPVFGPQAKLQPVFVDDVAAAITAALEYPALHGGKTYELAGPQVLTMLELHEMIAQAQGRERMFVPVPDALSALFAALPGTPMSSDQWTMLKAGNVATGTLPGLAKLGVEARPLSLFLDKWMVRFRKHGRFSVA</sequence>
<dbReference type="PANTHER" id="PTHR12126:SF11">
    <property type="entry name" value="NADH DEHYDROGENASE [UBIQUINONE] 1 ALPHA SUBCOMPLEX SUBUNIT 9, MITOCHONDRIAL"/>
    <property type="match status" value="1"/>
</dbReference>
<evidence type="ECO:0000259" key="1">
    <source>
        <dbReference type="SMART" id="SM00822"/>
    </source>
</evidence>
<dbReference type="GO" id="GO:0044877">
    <property type="term" value="F:protein-containing complex binding"/>
    <property type="evidence" value="ECO:0007669"/>
    <property type="project" value="TreeGrafter"/>
</dbReference>
<accession>A0A844YW64</accession>
<organism evidence="2 3">
    <name type="scientific">Alteraurantiacibacter buctensis</name>
    <dbReference type="NCBI Taxonomy" id="1503981"/>
    <lineage>
        <taxon>Bacteria</taxon>
        <taxon>Pseudomonadati</taxon>
        <taxon>Pseudomonadota</taxon>
        <taxon>Alphaproteobacteria</taxon>
        <taxon>Sphingomonadales</taxon>
        <taxon>Erythrobacteraceae</taxon>
        <taxon>Alteraurantiacibacter</taxon>
    </lineage>
</organism>
<dbReference type="InterPro" id="IPR057326">
    <property type="entry name" value="KR_dom"/>
</dbReference>
<dbReference type="InterPro" id="IPR036291">
    <property type="entry name" value="NAD(P)-bd_dom_sf"/>
</dbReference>
<reference evidence="2 3" key="1">
    <citation type="submission" date="2019-12" db="EMBL/GenBank/DDBJ databases">
        <title>Genomic-based taxomic classification of the family Erythrobacteraceae.</title>
        <authorList>
            <person name="Xu L."/>
        </authorList>
    </citation>
    <scope>NUCLEOTIDE SEQUENCE [LARGE SCALE GENOMIC DNA]</scope>
    <source>
        <strain evidence="2 3">M0322</strain>
    </source>
</reference>
<dbReference type="OrthoDB" id="9776313at2"/>
<dbReference type="PANTHER" id="PTHR12126">
    <property type="entry name" value="NADH-UBIQUINONE OXIDOREDUCTASE 39 KDA SUBUNIT-RELATED"/>
    <property type="match status" value="1"/>
</dbReference>
<dbReference type="SUPFAM" id="SSF51735">
    <property type="entry name" value="NAD(P)-binding Rossmann-fold domains"/>
    <property type="match status" value="1"/>
</dbReference>
<protein>
    <submittedName>
        <fullName evidence="2">NAD(P)H-binding protein</fullName>
    </submittedName>
</protein>
<dbReference type="SMART" id="SM00822">
    <property type="entry name" value="PKS_KR"/>
    <property type="match status" value="1"/>
</dbReference>